<organism evidence="2">
    <name type="scientific">Microbacterium sp. LWS13-1.2</name>
    <dbReference type="NCBI Taxonomy" id="3135264"/>
    <lineage>
        <taxon>Bacteria</taxon>
        <taxon>Bacillati</taxon>
        <taxon>Actinomycetota</taxon>
        <taxon>Actinomycetes</taxon>
        <taxon>Micrococcales</taxon>
        <taxon>Microbacteriaceae</taxon>
        <taxon>Microbacterium</taxon>
    </lineage>
</organism>
<reference evidence="2" key="1">
    <citation type="submission" date="2024-04" db="EMBL/GenBank/DDBJ databases">
        <authorList>
            <person name="Roder T."/>
            <person name="Oberhansli S."/>
            <person name="Kreuzer M."/>
        </authorList>
    </citation>
    <scope>NUCLEOTIDE SEQUENCE</scope>
    <source>
        <strain evidence="2">LWS13-1.2</strain>
    </source>
</reference>
<feature type="region of interest" description="Disordered" evidence="1">
    <location>
        <begin position="1"/>
        <end position="116"/>
    </location>
</feature>
<dbReference type="EMBL" id="CP151632">
    <property type="protein sequence ID" value="WZO34197.1"/>
    <property type="molecule type" value="Genomic_DNA"/>
</dbReference>
<proteinExistence type="predicted"/>
<dbReference type="AlphaFoldDB" id="A0AAU6SBE9"/>
<accession>A0AAU6SBE9</accession>
<protein>
    <submittedName>
        <fullName evidence="2">Sugar ABC transporter ATPase</fullName>
    </submittedName>
</protein>
<dbReference type="RefSeq" id="WP_349428748.1">
    <property type="nucleotide sequence ID" value="NZ_CP151632.1"/>
</dbReference>
<gene>
    <name evidence="2" type="ORF">MRBLWS13_001845</name>
</gene>
<sequence length="116" mass="12310">MSDSLPADIPAAPDGQLGTEQAGVQPLRDRDTSIEPDPTRDPAQAEWDRTTALEVGEDPDIETATGDDPAHLPSDDEEVPREDLPSAAMQPDTQGFSPEIAELGDTGQGDLAPEDY</sequence>
<name>A0AAU6SBE9_9MICO</name>
<evidence type="ECO:0000313" key="2">
    <source>
        <dbReference type="EMBL" id="WZO34197.1"/>
    </source>
</evidence>
<evidence type="ECO:0000256" key="1">
    <source>
        <dbReference type="SAM" id="MobiDB-lite"/>
    </source>
</evidence>
<feature type="compositionally biased region" description="Basic and acidic residues" evidence="1">
    <location>
        <begin position="27"/>
        <end position="40"/>
    </location>
</feature>